<dbReference type="EMBL" id="HE978309">
    <property type="protein sequence ID" value="CEO90805.1"/>
    <property type="molecule type" value="Genomic_DNA"/>
</dbReference>
<evidence type="ECO:0000313" key="2">
    <source>
        <dbReference type="Proteomes" id="UP000203896"/>
    </source>
</evidence>
<dbReference type="GeneID" id="23301236"/>
<sequence length="92" mass="10690">MFKVGDKFILSRDILPNLKGCIINPSKNSWFYLFIDDKLNVRAEYKEGLRTGLGFFHDHDHSHWLNGGFEATVLAVDVTYTNIIEKYQKIIL</sequence>
<gene>
    <name evidence="1" type="ORF">BN201_0202</name>
</gene>
<reference evidence="1 2" key="1">
    <citation type="submission" date="2012-08" db="EMBL/GenBank/DDBJ databases">
        <title>Selection and characterization of a candidate therapeutic bacteriophage that lyses the German Escherichia coli O104:H4 outbreak strain.</title>
        <authorList>
            <person name="Merabishvilli M."/>
            <person name="De Vos D."/>
            <person name="Verbeken G."/>
            <person name="Kropinski A."/>
            <person name="Vandenheuvel D."/>
            <person name="Lavigne R."/>
            <person name="Wattiau P."/>
            <person name="Mast J."/>
            <person name="Ragimbeau C."/>
            <person name="Mossong J."/>
            <person name="Scheres J."/>
            <person name="Chanishvili N."/>
            <person name="Vaneechoutte M."/>
            <person name="Pirnay J.P."/>
        </authorList>
    </citation>
    <scope>NUCLEOTIDE SEQUENCE [LARGE SCALE GENOMIC DNA]</scope>
</reference>
<organism evidence="1 2">
    <name type="scientific">Enterobacteria phage GEC-3S</name>
    <dbReference type="NCBI Taxonomy" id="1222338"/>
    <lineage>
        <taxon>Viruses</taxon>
        <taxon>Duplodnaviria</taxon>
        <taxon>Heunggongvirae</taxon>
        <taxon>Uroviricota</taxon>
        <taxon>Caudoviricetes</taxon>
        <taxon>Pantevenvirales</taxon>
        <taxon>Straboviridae</taxon>
        <taxon>Krischvirus</taxon>
        <taxon>Krischvirus gec3s</taxon>
    </lineage>
</organism>
<dbReference type="Proteomes" id="UP000203896">
    <property type="component" value="Segment"/>
</dbReference>
<dbReference type="RefSeq" id="YP_009118885.1">
    <property type="nucleotide sequence ID" value="NC_025425.1"/>
</dbReference>
<keyword evidence="2" id="KW-1185">Reference proteome</keyword>
<dbReference type="KEGG" id="vg:23301236"/>
<accession>A0A0B7ML92</accession>
<protein>
    <submittedName>
        <fullName evidence="1">Uncharacterized protein</fullName>
    </submittedName>
</protein>
<evidence type="ECO:0000313" key="1">
    <source>
        <dbReference type="EMBL" id="CEO90805.1"/>
    </source>
</evidence>
<name>A0A0B7ML92_9CAUD</name>
<proteinExistence type="predicted"/>